<dbReference type="EMBL" id="VFIA01000011">
    <property type="protein sequence ID" value="MBC3791659.1"/>
    <property type="molecule type" value="Genomic_DNA"/>
</dbReference>
<proteinExistence type="predicted"/>
<reference evidence="1 2" key="1">
    <citation type="submission" date="2019-06" db="EMBL/GenBank/DDBJ databases">
        <title>Spirosoma utsteinense sp. nov. isolated from Antarctic ice-free soils.</title>
        <authorList>
            <person name="Tahon G."/>
        </authorList>
    </citation>
    <scope>NUCLEOTIDE SEQUENCE [LARGE SCALE GENOMIC DNA]</scope>
    <source>
        <strain evidence="1 2">LMG 31447</strain>
    </source>
</reference>
<protein>
    <submittedName>
        <fullName evidence="1">Uncharacterized protein</fullName>
    </submittedName>
</protein>
<dbReference type="RefSeq" id="WP_208493046.1">
    <property type="nucleotide sequence ID" value="NZ_VFIA01000011.1"/>
</dbReference>
<keyword evidence="2" id="KW-1185">Reference proteome</keyword>
<name>A0ABR6W608_9BACT</name>
<evidence type="ECO:0000313" key="1">
    <source>
        <dbReference type="EMBL" id="MBC3791659.1"/>
    </source>
</evidence>
<comment type="caution">
    <text evidence="1">The sequence shown here is derived from an EMBL/GenBank/DDBJ whole genome shotgun (WGS) entry which is preliminary data.</text>
</comment>
<dbReference type="Proteomes" id="UP000700732">
    <property type="component" value="Unassembled WGS sequence"/>
</dbReference>
<organism evidence="1 2">
    <name type="scientific">Spirosoma utsteinense</name>
    <dbReference type="NCBI Taxonomy" id="2585773"/>
    <lineage>
        <taxon>Bacteria</taxon>
        <taxon>Pseudomonadati</taxon>
        <taxon>Bacteroidota</taxon>
        <taxon>Cytophagia</taxon>
        <taxon>Cytophagales</taxon>
        <taxon>Cytophagaceae</taxon>
        <taxon>Spirosoma</taxon>
    </lineage>
</organism>
<sequence>MIAYSFDSMLTACPLLGIDRQDKSILEVEMLFWKAMYAHLATHIERMQGAYERVLLDECNTLDEYRQYEADVALLTDHFLSRRPFDLLEYLRRCQQSPSC</sequence>
<accession>A0ABR6W608</accession>
<evidence type="ECO:0000313" key="2">
    <source>
        <dbReference type="Proteomes" id="UP000700732"/>
    </source>
</evidence>
<gene>
    <name evidence="1" type="ORF">FH603_2165</name>
</gene>